<dbReference type="InterPro" id="IPR000215">
    <property type="entry name" value="Serpin_fam"/>
</dbReference>
<comment type="similarity">
    <text evidence="3">Belongs to the serpin family.</text>
</comment>
<dbReference type="RefSeq" id="XP_019553405.2">
    <property type="nucleotide sequence ID" value="XM_019697860.3"/>
</dbReference>
<keyword evidence="1" id="KW-0646">Protease inhibitor</keyword>
<dbReference type="InterPro" id="IPR036186">
    <property type="entry name" value="Serpin_sf"/>
</dbReference>
<evidence type="ECO:0000256" key="3">
    <source>
        <dbReference type="RuleBase" id="RU000411"/>
    </source>
</evidence>
<dbReference type="SUPFAM" id="SSF56574">
    <property type="entry name" value="Serpins"/>
    <property type="match status" value="1"/>
</dbReference>
<accession>A0ABM2A6L2</accession>
<keyword evidence="6" id="KW-1185">Reference proteome</keyword>
<evidence type="ECO:0000256" key="1">
    <source>
        <dbReference type="ARBA" id="ARBA00022690"/>
    </source>
</evidence>
<dbReference type="EnsemblMetazoa" id="AALFPA23_024966.R37206">
    <property type="protein sequence ID" value="AALFPA23_024966.P37206"/>
    <property type="gene ID" value="AALFPA23_024966"/>
</dbReference>
<dbReference type="SMART" id="SM00093">
    <property type="entry name" value="SERPIN"/>
    <property type="match status" value="1"/>
</dbReference>
<organism evidence="5 6">
    <name type="scientific">Aedes albopictus</name>
    <name type="common">Asian tiger mosquito</name>
    <name type="synonym">Stegomyia albopicta</name>
    <dbReference type="NCBI Taxonomy" id="7160"/>
    <lineage>
        <taxon>Eukaryota</taxon>
        <taxon>Metazoa</taxon>
        <taxon>Ecdysozoa</taxon>
        <taxon>Arthropoda</taxon>
        <taxon>Hexapoda</taxon>
        <taxon>Insecta</taxon>
        <taxon>Pterygota</taxon>
        <taxon>Neoptera</taxon>
        <taxon>Endopterygota</taxon>
        <taxon>Diptera</taxon>
        <taxon>Nematocera</taxon>
        <taxon>Culicoidea</taxon>
        <taxon>Culicidae</taxon>
        <taxon>Culicinae</taxon>
        <taxon>Aedini</taxon>
        <taxon>Aedes</taxon>
        <taxon>Stegomyia</taxon>
    </lineage>
</organism>
<dbReference type="CDD" id="cd19578">
    <property type="entry name" value="serpinK_insect_SRPN2-like"/>
    <property type="match status" value="1"/>
</dbReference>
<dbReference type="GeneID" id="109422959"/>
<dbReference type="Gene3D" id="3.30.497.10">
    <property type="entry name" value="Antithrombin, subunit I, domain 2"/>
    <property type="match status" value="1"/>
</dbReference>
<evidence type="ECO:0000313" key="5">
    <source>
        <dbReference type="EnsemblMetazoa" id="AALFPA23_024966.P37206"/>
    </source>
</evidence>
<keyword evidence="2" id="KW-0722">Serine protease inhibitor</keyword>
<evidence type="ECO:0000313" key="6">
    <source>
        <dbReference type="Proteomes" id="UP000069940"/>
    </source>
</evidence>
<protein>
    <recommendedName>
        <fullName evidence="4">Serpin domain-containing protein</fullName>
    </recommendedName>
</protein>
<evidence type="ECO:0000259" key="4">
    <source>
        <dbReference type="SMART" id="SM00093"/>
    </source>
</evidence>
<dbReference type="PANTHER" id="PTHR11461">
    <property type="entry name" value="SERINE PROTEASE INHIBITOR, SERPIN"/>
    <property type="match status" value="1"/>
</dbReference>
<reference evidence="5" key="2">
    <citation type="submission" date="2025-05" db="UniProtKB">
        <authorList>
            <consortium name="EnsemblMetazoa"/>
        </authorList>
    </citation>
    <scope>IDENTIFICATION</scope>
    <source>
        <strain evidence="5">Foshan</strain>
    </source>
</reference>
<feature type="domain" description="Serpin" evidence="4">
    <location>
        <begin position="61"/>
        <end position="424"/>
    </location>
</feature>
<dbReference type="PROSITE" id="PS00284">
    <property type="entry name" value="SERPIN"/>
    <property type="match status" value="1"/>
</dbReference>
<dbReference type="Proteomes" id="UP000069940">
    <property type="component" value="Unassembled WGS sequence"/>
</dbReference>
<dbReference type="InterPro" id="IPR023796">
    <property type="entry name" value="Serpin_dom"/>
</dbReference>
<dbReference type="InterPro" id="IPR042185">
    <property type="entry name" value="Serpin_sf_2"/>
</dbReference>
<dbReference type="Gene3D" id="2.30.39.10">
    <property type="entry name" value="Alpha-1-antitrypsin, domain 1"/>
    <property type="match status" value="1"/>
</dbReference>
<dbReference type="InterPro" id="IPR023795">
    <property type="entry name" value="Serpin_CS"/>
</dbReference>
<dbReference type="PANTHER" id="PTHR11461:SF357">
    <property type="entry name" value="SERINE PROTEASE INHIBITOR 27A"/>
    <property type="match status" value="1"/>
</dbReference>
<dbReference type="Pfam" id="PF00079">
    <property type="entry name" value="Serpin"/>
    <property type="match status" value="1"/>
</dbReference>
<reference evidence="6" key="1">
    <citation type="journal article" date="2015" name="Proc. Natl. Acad. Sci. U.S.A.">
        <title>Genome sequence of the Asian Tiger mosquito, Aedes albopictus, reveals insights into its biology, genetics, and evolution.</title>
        <authorList>
            <person name="Chen X.G."/>
            <person name="Jiang X."/>
            <person name="Gu J."/>
            <person name="Xu M."/>
            <person name="Wu Y."/>
            <person name="Deng Y."/>
            <person name="Zhang C."/>
            <person name="Bonizzoni M."/>
            <person name="Dermauw W."/>
            <person name="Vontas J."/>
            <person name="Armbruster P."/>
            <person name="Huang X."/>
            <person name="Yang Y."/>
            <person name="Zhang H."/>
            <person name="He W."/>
            <person name="Peng H."/>
            <person name="Liu Y."/>
            <person name="Wu K."/>
            <person name="Chen J."/>
            <person name="Lirakis M."/>
            <person name="Topalis P."/>
            <person name="Van Leeuwen T."/>
            <person name="Hall A.B."/>
            <person name="Jiang X."/>
            <person name="Thorpe C."/>
            <person name="Mueller R.L."/>
            <person name="Sun C."/>
            <person name="Waterhouse R.M."/>
            <person name="Yan G."/>
            <person name="Tu Z.J."/>
            <person name="Fang X."/>
            <person name="James A.A."/>
        </authorList>
    </citation>
    <scope>NUCLEOTIDE SEQUENCE [LARGE SCALE GENOMIC DNA]</scope>
    <source>
        <strain evidence="6">Foshan</strain>
    </source>
</reference>
<proteinExistence type="inferred from homology"/>
<sequence length="434" mass="49384">MTFIGNMQARCPRFRISALQIGVALLFLLTTSATLRSVGNHRSNHLQNQPDLVVLNNDLDWKLVKEVFHHEQKNIIFSPFSIKLLLSLLYEASKEHSKTRQELSLVLAGSDLEKNRLLYQEFLESSTKENSNYQFNVGTRIFVDHTAANVSADYSDLVQSCYKTSIESVMFNSSAETASKINEWCSKATNGHLKDLVNEELIEDSVMVIVNALFLKASWRNSFKEELNKMRTFHVSENATIQTEFMEQTDIYEYLDDQNMQLEMLRLPYKGRHFSMTIVLPYANRSLDKLVESLTDQNLRKLESNLQREEIVVIIPKYKFDYSTMLNDVLIRLGITEIFTSDAALPKLSGGINSTLAVSTMLQKAGIEVNEKGTLAFAATEIQLVNKFGIDEMPIQFEANRPFMFYIKDQDSDAVLFVGKVENPVSMEKTSSSA</sequence>
<evidence type="ECO:0000256" key="2">
    <source>
        <dbReference type="ARBA" id="ARBA00022900"/>
    </source>
</evidence>
<name>A0ABM2A6L2_AEDAL</name>
<dbReference type="InterPro" id="IPR042178">
    <property type="entry name" value="Serpin_sf_1"/>
</dbReference>